<dbReference type="GO" id="GO:0004866">
    <property type="term" value="F:endopeptidase inhibitor activity"/>
    <property type="evidence" value="ECO:0007669"/>
    <property type="project" value="InterPro"/>
</dbReference>
<reference evidence="4 5" key="1">
    <citation type="submission" date="2019-10" db="EMBL/GenBank/DDBJ databases">
        <title>Rudanella paleaurantiibacter sp. nov., isolated from sludge.</title>
        <authorList>
            <person name="Xu S.Q."/>
        </authorList>
    </citation>
    <scope>NUCLEOTIDE SEQUENCE [LARGE SCALE GENOMIC DNA]</scope>
    <source>
        <strain evidence="4 5">HX-22-17</strain>
    </source>
</reference>
<dbReference type="InterPro" id="IPR051802">
    <property type="entry name" value="YfhM-like"/>
</dbReference>
<protein>
    <submittedName>
        <fullName evidence="4">Alpha-2-macroglobulin</fullName>
    </submittedName>
</protein>
<accession>A0A7J5U477</accession>
<keyword evidence="5" id="KW-1185">Reference proteome</keyword>
<dbReference type="InterPro" id="IPR008930">
    <property type="entry name" value="Terpenoid_cyclase/PrenylTrfase"/>
</dbReference>
<comment type="caution">
    <text evidence="4">The sequence shown here is derived from an EMBL/GenBank/DDBJ whole genome shotgun (WGS) entry which is preliminary data.</text>
</comment>
<feature type="region of interest" description="Disordered" evidence="2">
    <location>
        <begin position="1211"/>
        <end position="1240"/>
    </location>
</feature>
<sequence>MIGVVSLLLTVSFILAKQPKPIPLPKTYEAAWKQVDSLTQKGLFQTALTQTNALHDRARADRNYPQLTKASVVRGNLLARLDRALWPTHIQALEADIRQTPEPARSVLQSLRGEAYATFYQLNRYRIYNRTQTAAPNPSADSTDISTWDGPRLARAAQEAYRASLTAERELQQTPITEYKVVIRPGTREGERLRPTLFDLLAHRAIDFFENTEFETQNNVFRFELDQPSYFAAPETFAALTLTPPANAGETGRMYALQTYQRLLRFHGKQTDKTPEALADADLERLRFVRQYSTLAHKDSLFAKSLEQQRARWKGKPVEAEYTLTLGLLRKEQSARYEPLADTTTQRAAKQAADLFKEIISRYPTSRTAKQATLELNELTQPSLQVETAAVNEPNKPFLGRVKYRNVPMLYYRLYQIRPNEFFTFENFSTDSDRRNRRLTTLLTRPLAAQGDFRLPDNGDLNEHAVEIPIKAVATGQYVLLVSTTPTISTQTPYLSAALLTVSQLGFVLESAYTRPDAQSVFVTDRTTGEPLSGVNVQLVISPEPFGDTTRQTFGETRQTDANGRVIWPKTSQPNNRQTRFRITRGNDVLYTGTQYTYAYEQPQPQSATKQTVLFTDRAIYRPGQPIYVKGLVYAGQDNQFAVSANEPIELSLMDNQGETLTRLSLTTNAYGSFTGSFTAPVGRLSGQMTVVSPYGQTQIQVEEYKRPTFAVVADSVRQAIKLGQTVRVSAKAQTFTGAAVDGATVRYRVTRSRQWWPWDGGFWGRSIWPPRPAQPTEIAQGEAKTDANGVVSLRFVAAPDRTIPRSDNPTFHYEITFDVTDRTGETRSTTQTLDIGYTALRATLSIPEQVSKGEAQTFAVKATNQAGLTVAIGQGEVIISRLTPPARPLRPRLWERPDRRLLTEAEFKAQFPNDVYADEDNPTKWARQRVKTAQPGAVSVRDLPPGEYVAEVSVADASGERATQQQYFSVVDEQTSSARPDAWARLAQSEVLPGQEAVFYVGNAQPGWVLMAIDEKGSPVRYEWIRTDGTPKRLTLPVTERQRGGFVVTFTMVQQGRIYAENLPVQVPFTNKQLTIETLTFRDKLKPSAPEEWTLRIGGPGQDKVAAELVAALYDASLDEFVQHTWNPQFYQPYNGNGADWMLNGFGTLQANPIFVSTRTPNYLAPIEYPTLLSQEGRAYASGRGMRLARGTVEIANSMNAPVAMAADMAQSKMAKTSPQPPQTAEPANPKTPTGPPPVIRKNFNETAFFFPQVQTDADGRIRLTFTMPDALTRWKLLAFAHTKDLKTGLLTREVVTQKELMVSLNTPRFLREGDKMTLSARINNLTNKPLNGTARLEAFDALTDAPLSQSVALTTASVSFSAGPNGSTVATWSISVPTGLPTVAFRVSATAGSFTDVEERSVPVLANQMLVTDALPFWVNGQENRSFSLSALTGLTPNSPVRHERLTVEVTGNPIWTALQSLPYLMESPYENAEQLSSRWYANFLAAHLIGSRPEFRRVVDQWAANPPKSPLMANPELKSVTLENSPWLANARSETERTAQLGELFNQNRLATEQRQALAKLQQLQHENGGFAWFSGMRPSPVMTLHVLTNLGRMQRLSESGTVKPDPDLQSMQLKAVRFADTEIKRWITERQKEKKPSQWVYPAIHYLYARSLASNALPLDEATRSYLVEQIDRHWLTESLQGQAMAVVALHQLSNGQVGDTKTAKTARTILASLKDRARVSEELGMFWPENQQGFAWYQAPIETQAYLIEAFATVGDDKTAVQNMLKWLLRQKQTQAWPSTKATTEAVNALLQNRVGGVSMPLDMGATTTVLVGGQPLNSMAQSTATSVLGYQKTTYSPAEIKPEMGTVAISKKTDGPAWGALYWQHFEPLDNVKSGTTSVSVQKTLYRQRNTANGPVIEPVTEKTVLQPGDEIKVRLVVKNDRLMEYVHLKDSRASGFEPVAALSGYKYQNGLGYYEAPRDASTDFFLDALPVGTHVFEYGLRVVQPGNFTAGVATIQCFYAPEFTAHSAGGRVNVR</sequence>
<name>A0A7J5U477_9BACT</name>
<dbReference type="SUPFAM" id="SSF48239">
    <property type="entry name" value="Terpenoid cyclases/Protein prenyltransferases"/>
    <property type="match status" value="1"/>
</dbReference>
<evidence type="ECO:0000313" key="5">
    <source>
        <dbReference type="Proteomes" id="UP000488299"/>
    </source>
</evidence>
<dbReference type="EMBL" id="WELI01000002">
    <property type="protein sequence ID" value="KAB7732322.1"/>
    <property type="molecule type" value="Genomic_DNA"/>
</dbReference>
<evidence type="ECO:0000313" key="4">
    <source>
        <dbReference type="EMBL" id="KAB7732322.1"/>
    </source>
</evidence>
<dbReference type="InterPro" id="IPR001599">
    <property type="entry name" value="Macroglobln_a2"/>
</dbReference>
<dbReference type="Pfam" id="PF01835">
    <property type="entry name" value="MG2"/>
    <property type="match status" value="1"/>
</dbReference>
<dbReference type="Gene3D" id="2.60.40.1930">
    <property type="match status" value="1"/>
</dbReference>
<evidence type="ECO:0000256" key="1">
    <source>
        <dbReference type="ARBA" id="ARBA00010556"/>
    </source>
</evidence>
<proteinExistence type="inferred from homology"/>
<evidence type="ECO:0000256" key="2">
    <source>
        <dbReference type="SAM" id="MobiDB-lite"/>
    </source>
</evidence>
<gene>
    <name evidence="4" type="ORF">F5984_08190</name>
</gene>
<dbReference type="Gene3D" id="2.20.130.20">
    <property type="match status" value="1"/>
</dbReference>
<dbReference type="SMART" id="SM01360">
    <property type="entry name" value="A2M"/>
    <property type="match status" value="1"/>
</dbReference>
<dbReference type="Gene3D" id="1.50.10.20">
    <property type="match status" value="1"/>
</dbReference>
<dbReference type="Pfam" id="PF00207">
    <property type="entry name" value="A2M"/>
    <property type="match status" value="1"/>
</dbReference>
<dbReference type="PANTHER" id="PTHR40094">
    <property type="entry name" value="ALPHA-2-MACROGLOBULIN HOMOLOG"/>
    <property type="match status" value="1"/>
</dbReference>
<feature type="domain" description="Alpha-2-macroglobulin" evidence="3">
    <location>
        <begin position="1248"/>
        <end position="1338"/>
    </location>
</feature>
<dbReference type="PANTHER" id="PTHR40094:SF1">
    <property type="entry name" value="UBIQUITIN DOMAIN-CONTAINING PROTEIN"/>
    <property type="match status" value="1"/>
</dbReference>
<evidence type="ECO:0000259" key="3">
    <source>
        <dbReference type="SMART" id="SM01360"/>
    </source>
</evidence>
<comment type="similarity">
    <text evidence="1">Belongs to the protease inhibitor I39 (alpha-2-macroglobulin) family. Bacterial alpha-2-macroglobulin subfamily.</text>
</comment>
<dbReference type="Pfam" id="PF17973">
    <property type="entry name" value="bMG10"/>
    <property type="match status" value="1"/>
</dbReference>
<dbReference type="InterPro" id="IPR041246">
    <property type="entry name" value="Bact_MG10"/>
</dbReference>
<organism evidence="4 5">
    <name type="scientific">Rudanella paleaurantiibacter</name>
    <dbReference type="NCBI Taxonomy" id="2614655"/>
    <lineage>
        <taxon>Bacteria</taxon>
        <taxon>Pseudomonadati</taxon>
        <taxon>Bacteroidota</taxon>
        <taxon>Cytophagia</taxon>
        <taxon>Cytophagales</taxon>
        <taxon>Cytophagaceae</taxon>
        <taxon>Rudanella</taxon>
    </lineage>
</organism>
<dbReference type="InterPro" id="IPR002890">
    <property type="entry name" value="MG2"/>
</dbReference>
<dbReference type="Proteomes" id="UP000488299">
    <property type="component" value="Unassembled WGS sequence"/>
</dbReference>